<feature type="compositionally biased region" description="Acidic residues" evidence="1">
    <location>
        <begin position="94"/>
        <end position="103"/>
    </location>
</feature>
<gene>
    <name evidence="2" type="ORF">PHMEG_00033117</name>
</gene>
<evidence type="ECO:0000313" key="2">
    <source>
        <dbReference type="EMBL" id="OWY96584.1"/>
    </source>
</evidence>
<evidence type="ECO:0000313" key="3">
    <source>
        <dbReference type="Proteomes" id="UP000198211"/>
    </source>
</evidence>
<reference evidence="3" key="1">
    <citation type="submission" date="2017-03" db="EMBL/GenBank/DDBJ databases">
        <title>Phytopthora megakarya and P. palmivora, two closely related causual agents of cacao black pod achieved similar genome size and gene model numbers by different mechanisms.</title>
        <authorList>
            <person name="Ali S."/>
            <person name="Shao J."/>
            <person name="Larry D.J."/>
            <person name="Kronmiller B."/>
            <person name="Shen D."/>
            <person name="Strem M.D."/>
            <person name="Melnick R.L."/>
            <person name="Guiltinan M.J."/>
            <person name="Tyler B.M."/>
            <person name="Meinhardt L.W."/>
            <person name="Bailey B.A."/>
        </authorList>
    </citation>
    <scope>NUCLEOTIDE SEQUENCE [LARGE SCALE GENOMIC DNA]</scope>
    <source>
        <strain evidence="3">zdho120</strain>
    </source>
</reference>
<feature type="region of interest" description="Disordered" evidence="1">
    <location>
        <begin position="82"/>
        <end position="103"/>
    </location>
</feature>
<dbReference type="PANTHER" id="PTHR40781:SF1">
    <property type="match status" value="1"/>
</dbReference>
<keyword evidence="3" id="KW-1185">Reference proteome</keyword>
<protein>
    <submittedName>
        <fullName evidence="2">Uncharacterized protein</fullName>
    </submittedName>
</protein>
<sequence>GTREHAVKWARHHFELGYDDVFLLKVDTSKLGAIFRVRYLVQGSDIDTQLSKDTYNDEFLVLRKISRRSIIRETYVSCIGDYSDEDSVDRSSESIEEDDVFLG</sequence>
<organism evidence="2 3">
    <name type="scientific">Phytophthora megakarya</name>
    <dbReference type="NCBI Taxonomy" id="4795"/>
    <lineage>
        <taxon>Eukaryota</taxon>
        <taxon>Sar</taxon>
        <taxon>Stramenopiles</taxon>
        <taxon>Oomycota</taxon>
        <taxon>Peronosporomycetes</taxon>
        <taxon>Peronosporales</taxon>
        <taxon>Peronosporaceae</taxon>
        <taxon>Phytophthora</taxon>
    </lineage>
</organism>
<proteinExistence type="predicted"/>
<dbReference type="STRING" id="4795.A0A225UTV8"/>
<dbReference type="Proteomes" id="UP000198211">
    <property type="component" value="Unassembled WGS sequence"/>
</dbReference>
<dbReference type="OrthoDB" id="88561at2759"/>
<accession>A0A225UTV8</accession>
<comment type="caution">
    <text evidence="2">The sequence shown here is derived from an EMBL/GenBank/DDBJ whole genome shotgun (WGS) entry which is preliminary data.</text>
</comment>
<evidence type="ECO:0000256" key="1">
    <source>
        <dbReference type="SAM" id="MobiDB-lite"/>
    </source>
</evidence>
<dbReference type="AlphaFoldDB" id="A0A225UTV8"/>
<dbReference type="EMBL" id="NBNE01011446">
    <property type="protein sequence ID" value="OWY96584.1"/>
    <property type="molecule type" value="Genomic_DNA"/>
</dbReference>
<name>A0A225UTV8_9STRA</name>
<dbReference type="PANTHER" id="PTHR40781">
    <property type="match status" value="1"/>
</dbReference>
<feature type="non-terminal residue" evidence="2">
    <location>
        <position position="1"/>
    </location>
</feature>